<dbReference type="eggNOG" id="COG1943">
    <property type="taxonomic scope" value="Bacteria"/>
</dbReference>
<dbReference type="GO" id="GO:0006313">
    <property type="term" value="P:DNA transposition"/>
    <property type="evidence" value="ECO:0007669"/>
    <property type="project" value="InterPro"/>
</dbReference>
<proteinExistence type="predicted"/>
<dbReference type="HOGENOM" id="CLU_101329_0_0_9"/>
<evidence type="ECO:0000313" key="3">
    <source>
        <dbReference type="Proteomes" id="UP000029585"/>
    </source>
</evidence>
<evidence type="ECO:0000259" key="1">
    <source>
        <dbReference type="SMART" id="SM01321"/>
    </source>
</evidence>
<dbReference type="SMART" id="SM01321">
    <property type="entry name" value="Y1_Tnp"/>
    <property type="match status" value="1"/>
</dbReference>
<dbReference type="PATRIC" id="fig|742738.3.peg.2837"/>
<dbReference type="PANTHER" id="PTHR36966:SF1">
    <property type="entry name" value="REP-ASSOCIATED TYROSINE TRANSPOSASE"/>
    <property type="match status" value="1"/>
</dbReference>
<dbReference type="PANTHER" id="PTHR36966">
    <property type="entry name" value="REP-ASSOCIATED TYROSINE TRANSPOSASE"/>
    <property type="match status" value="1"/>
</dbReference>
<dbReference type="RefSeq" id="WP_044941952.1">
    <property type="nucleotide sequence ID" value="NZ_KN174164.1"/>
</dbReference>
<name>A0A096B699_FLAPL</name>
<comment type="caution">
    <text evidence="2">The sequence shown here is derived from an EMBL/GenBank/DDBJ whole genome shotgun (WGS) entry which is preliminary data.</text>
</comment>
<dbReference type="InterPro" id="IPR052715">
    <property type="entry name" value="RAYT_transposase"/>
</dbReference>
<dbReference type="SUPFAM" id="SSF143422">
    <property type="entry name" value="Transposase IS200-like"/>
    <property type="match status" value="1"/>
</dbReference>
<dbReference type="InterPro" id="IPR036515">
    <property type="entry name" value="Transposase_17_sf"/>
</dbReference>
<dbReference type="Gene3D" id="3.30.70.1290">
    <property type="entry name" value="Transposase IS200-like"/>
    <property type="match status" value="1"/>
</dbReference>
<evidence type="ECO:0000313" key="2">
    <source>
        <dbReference type="EMBL" id="KGF54511.1"/>
    </source>
</evidence>
<dbReference type="InterPro" id="IPR002686">
    <property type="entry name" value="Transposase_17"/>
</dbReference>
<accession>A0A096B699</accession>
<organism evidence="2 3">
    <name type="scientific">Flavonifractor plautii 1_3_50AFAA</name>
    <dbReference type="NCBI Taxonomy" id="742738"/>
    <lineage>
        <taxon>Bacteria</taxon>
        <taxon>Bacillati</taxon>
        <taxon>Bacillota</taxon>
        <taxon>Clostridia</taxon>
        <taxon>Eubacteriales</taxon>
        <taxon>Oscillospiraceae</taxon>
        <taxon>Flavonifractor</taxon>
    </lineage>
</organism>
<dbReference type="Proteomes" id="UP000029585">
    <property type="component" value="Unassembled WGS sequence"/>
</dbReference>
<feature type="domain" description="Transposase IS200-like" evidence="1">
    <location>
        <begin position="18"/>
        <end position="154"/>
    </location>
</feature>
<dbReference type="EMBL" id="ADLO01000085">
    <property type="protein sequence ID" value="KGF54511.1"/>
    <property type="molecule type" value="Genomic_DNA"/>
</dbReference>
<keyword evidence="3" id="KW-1185">Reference proteome</keyword>
<sequence>MTELPKWVHPRLRGYDYSRSGVYFLTLCTQNRLPILSEIVGRGIPDAPLIQLSETGRCVQDAMDYLAGHDAQIQIAASVIMPNHVHILLCVCGEGNGASGMPRPTGMRVPGFVSSLKRYTNRVCGRPLWQASYHDHIIRDENDLLNHWSYIKHNPARWAEDEYHV</sequence>
<reference evidence="2 3" key="1">
    <citation type="submission" date="2011-08" db="EMBL/GenBank/DDBJ databases">
        <title>The Genome Sequence of Clostridium orbiscindens 1_3_50AFAA.</title>
        <authorList>
            <consortium name="The Broad Institute Genome Sequencing Platform"/>
            <person name="Earl A."/>
            <person name="Ward D."/>
            <person name="Feldgarden M."/>
            <person name="Gevers D."/>
            <person name="Daigneault M."/>
            <person name="Strauss J."/>
            <person name="Allen-Vercoe E."/>
            <person name="Young S.K."/>
            <person name="Zeng Q."/>
            <person name="Gargeya S."/>
            <person name="Fitzgerald M."/>
            <person name="Haas B."/>
            <person name="Abouelleil A."/>
            <person name="Alvarado L."/>
            <person name="Arachchi H.M."/>
            <person name="Berlin A."/>
            <person name="Brown A."/>
            <person name="Chapman S.B."/>
            <person name="Chen Z."/>
            <person name="Dunbar C."/>
            <person name="Freedman E."/>
            <person name="Gearin G."/>
            <person name="Gellesch M."/>
            <person name="Goldberg J."/>
            <person name="Griggs A."/>
            <person name="Gujja S."/>
            <person name="Heiman D."/>
            <person name="Howarth C."/>
            <person name="Larson L."/>
            <person name="Lui A."/>
            <person name="MacDonald P.J.P."/>
            <person name="Montmayeur A."/>
            <person name="Murphy C."/>
            <person name="Neiman D."/>
            <person name="Pearson M."/>
            <person name="Priest M."/>
            <person name="Roberts A."/>
            <person name="Saif S."/>
            <person name="Shea T."/>
            <person name="Shenoy N."/>
            <person name="Sisk P."/>
            <person name="Stolte C."/>
            <person name="Sykes S."/>
            <person name="Wortman J."/>
            <person name="Nusbaum C."/>
            <person name="Birren B."/>
        </authorList>
    </citation>
    <scope>NUCLEOTIDE SEQUENCE [LARGE SCALE GENOMIC DNA]</scope>
    <source>
        <strain evidence="2 3">1_3_50AFAA</strain>
    </source>
</reference>
<dbReference type="GO" id="GO:0004803">
    <property type="term" value="F:transposase activity"/>
    <property type="evidence" value="ECO:0007669"/>
    <property type="project" value="InterPro"/>
</dbReference>
<gene>
    <name evidence="2" type="ORF">HMPREF9460_02760</name>
</gene>
<dbReference type="AlphaFoldDB" id="A0A096B699"/>
<dbReference type="GO" id="GO:0043565">
    <property type="term" value="F:sequence-specific DNA binding"/>
    <property type="evidence" value="ECO:0007669"/>
    <property type="project" value="TreeGrafter"/>
</dbReference>
<protein>
    <recommendedName>
        <fullName evidence="1">Transposase IS200-like domain-containing protein</fullName>
    </recommendedName>
</protein>